<dbReference type="OrthoDB" id="2643074at2"/>
<reference evidence="5 6" key="1">
    <citation type="submission" date="2019-07" db="EMBL/GenBank/DDBJ databases">
        <title>Genomic Encyclopedia of Type Strains, Phase III (KMG-III): the genomes of soil and plant-associated and newly described type strains.</title>
        <authorList>
            <person name="Whitman W."/>
        </authorList>
    </citation>
    <scope>NUCLEOTIDE SEQUENCE [LARGE SCALE GENOMIC DNA]</scope>
    <source>
        <strain evidence="5 6">BL24</strain>
    </source>
</reference>
<evidence type="ECO:0000313" key="6">
    <source>
        <dbReference type="Proteomes" id="UP000323257"/>
    </source>
</evidence>
<proteinExistence type="predicted"/>
<evidence type="ECO:0000256" key="2">
    <source>
        <dbReference type="ARBA" id="ARBA00022741"/>
    </source>
</evidence>
<dbReference type="Gene3D" id="3.40.50.300">
    <property type="entry name" value="P-loop containing nucleotide triphosphate hydrolases"/>
    <property type="match status" value="1"/>
</dbReference>
<keyword evidence="6" id="KW-1185">Reference proteome</keyword>
<dbReference type="SMART" id="SM00382">
    <property type="entry name" value="AAA"/>
    <property type="match status" value="1"/>
</dbReference>
<dbReference type="PROSITE" id="PS50893">
    <property type="entry name" value="ABC_TRANSPORTER_2"/>
    <property type="match status" value="1"/>
</dbReference>
<evidence type="ECO:0000256" key="1">
    <source>
        <dbReference type="ARBA" id="ARBA00022448"/>
    </source>
</evidence>
<dbReference type="Pfam" id="PF00005">
    <property type="entry name" value="ABC_tran"/>
    <property type="match status" value="1"/>
</dbReference>
<dbReference type="Proteomes" id="UP000323257">
    <property type="component" value="Unassembled WGS sequence"/>
</dbReference>
<name>A0A5S5BRX6_9BACL</name>
<dbReference type="AlphaFoldDB" id="A0A5S5BRX6"/>
<dbReference type="EMBL" id="VNHS01000013">
    <property type="protein sequence ID" value="TYP69747.1"/>
    <property type="molecule type" value="Genomic_DNA"/>
</dbReference>
<dbReference type="GO" id="GO:0016887">
    <property type="term" value="F:ATP hydrolysis activity"/>
    <property type="evidence" value="ECO:0007669"/>
    <property type="project" value="InterPro"/>
</dbReference>
<keyword evidence="3" id="KW-0067">ATP-binding</keyword>
<feature type="domain" description="ABC transporter" evidence="4">
    <location>
        <begin position="2"/>
        <end position="228"/>
    </location>
</feature>
<dbReference type="SUPFAM" id="SSF52540">
    <property type="entry name" value="P-loop containing nucleoside triphosphate hydrolases"/>
    <property type="match status" value="1"/>
</dbReference>
<evidence type="ECO:0000313" key="5">
    <source>
        <dbReference type="EMBL" id="TYP69747.1"/>
    </source>
</evidence>
<dbReference type="RefSeq" id="WP_148932750.1">
    <property type="nucleotide sequence ID" value="NZ_VNHS01000013.1"/>
</dbReference>
<dbReference type="PANTHER" id="PTHR42939:SF1">
    <property type="entry name" value="ABC TRANSPORTER ATP-BINDING PROTEIN ALBC-RELATED"/>
    <property type="match status" value="1"/>
</dbReference>
<protein>
    <submittedName>
        <fullName evidence="5">ABC transporter family protein</fullName>
    </submittedName>
</protein>
<keyword evidence="2" id="KW-0547">Nucleotide-binding</keyword>
<dbReference type="GO" id="GO:0005524">
    <property type="term" value="F:ATP binding"/>
    <property type="evidence" value="ECO:0007669"/>
    <property type="project" value="UniProtKB-KW"/>
</dbReference>
<gene>
    <name evidence="5" type="ORF">BCM02_11378</name>
</gene>
<dbReference type="InterPro" id="IPR051782">
    <property type="entry name" value="ABC_Transporter_VariousFunc"/>
</dbReference>
<dbReference type="PANTHER" id="PTHR42939">
    <property type="entry name" value="ABC TRANSPORTER ATP-BINDING PROTEIN ALBC-RELATED"/>
    <property type="match status" value="1"/>
</dbReference>
<dbReference type="InterPro" id="IPR027417">
    <property type="entry name" value="P-loop_NTPase"/>
</dbReference>
<keyword evidence="1" id="KW-0813">Transport</keyword>
<evidence type="ECO:0000259" key="4">
    <source>
        <dbReference type="PROSITE" id="PS50893"/>
    </source>
</evidence>
<dbReference type="InterPro" id="IPR003439">
    <property type="entry name" value="ABC_transporter-like_ATP-bd"/>
</dbReference>
<accession>A0A5S5BRX6</accession>
<evidence type="ECO:0000256" key="3">
    <source>
        <dbReference type="ARBA" id="ARBA00022840"/>
    </source>
</evidence>
<dbReference type="InterPro" id="IPR003593">
    <property type="entry name" value="AAA+_ATPase"/>
</dbReference>
<sequence>MLEMHQVVYRHQASSFELFVQRLTLKPGITLLVGPNGAGKSSLLQLLATARFPDSGIIRYDGLGVERDLAAIRARIGFVPSGVELYEQMTVAKLLRYFAELKGGLAAGELEWLIESFHLGDYRSLKIKTLAQGVRQRVALAQAWIASPSFLFLDEPLNALDTLERLHFTRFVAAHSRSRTIVVSTHEMNEWEAWADHVLWFEDGIPCFYGTAEEWINGLPVSVWTGSVAKGAYRRYDPAHLLHIRPEDGYDELRLLGSRCPGAGFEPALMTLEDAYFIRCRYRTGIVGR</sequence>
<organism evidence="5 6">
    <name type="scientific">Paenibacillus methanolicus</name>
    <dbReference type="NCBI Taxonomy" id="582686"/>
    <lineage>
        <taxon>Bacteria</taxon>
        <taxon>Bacillati</taxon>
        <taxon>Bacillota</taxon>
        <taxon>Bacilli</taxon>
        <taxon>Bacillales</taxon>
        <taxon>Paenibacillaceae</taxon>
        <taxon>Paenibacillus</taxon>
    </lineage>
</organism>
<comment type="caution">
    <text evidence="5">The sequence shown here is derived from an EMBL/GenBank/DDBJ whole genome shotgun (WGS) entry which is preliminary data.</text>
</comment>